<reference evidence="6" key="1">
    <citation type="submission" date="2010-08" db="EMBL/GenBank/DDBJ databases">
        <title>Genome comparisons of Edwardsiella bacteria analysed using deep sequencing technology.</title>
        <authorList>
            <person name="van Soest J.J."/>
            <person name="Henkel C.V."/>
            <person name="Jansen H.J."/>
            <person name="van den Hondel C.A.M.J.J."/>
            <person name="Bloemberg G.V."/>
            <person name="Meijer A.H."/>
            <person name="Spaink H.P."/>
        </authorList>
    </citation>
    <scope>NUCLEOTIDE SEQUENCE [LARGE SCALE GENOMIC DNA]</scope>
    <source>
        <strain evidence="6">FL6-60</strain>
    </source>
</reference>
<organism evidence="5 6">
    <name type="scientific">Edwardsiella tarda (strain FL6-60)</name>
    <dbReference type="NCBI Taxonomy" id="718251"/>
    <lineage>
        <taxon>Bacteria</taxon>
        <taxon>Pseudomonadati</taxon>
        <taxon>Pseudomonadota</taxon>
        <taxon>Gammaproteobacteria</taxon>
        <taxon>Enterobacterales</taxon>
        <taxon>Hafniaceae</taxon>
        <taxon>Edwardsiella</taxon>
    </lineage>
</organism>
<accession>A0A0H3DMY5</accession>
<dbReference type="EMBL" id="CP002154">
    <property type="protein sequence ID" value="ADM40514.1"/>
    <property type="molecule type" value="Genomic_DNA"/>
</dbReference>
<sequence length="492" mass="55145">MQTLNRRDFPGRQHPDKVIQFGEGNFLRAFVDWQLDLLNEHTDLDAGIVVVRPIDSDFPPSLNCQDGLYTTIVRGLNERGEAVSTSRVIRSVNRELNVYREFDAFLALARDPNIRFVFSNTTEAGISYAPQDRLSDAPPSSFPAKLTRLLYERFCHFDGAADKGWVLLPCELIDYNGEALRELVLRYAEQWDLPPAFTVWLTEHTTFCATLVDRIVTGYPRDEATSLCDALGYQDSFLDTAEYFYLFVIQGPQWLAQALRLDAYAATQGPLNIRIVEDIRPYKERKVAILNGAHTALVPVAYLAGLDTVGQSMDDAQVAAFVEQTIAQEIIPQLDLPIEELNAFSAAVIARFRNPYIQHQLLSIALNGMTKFRTRILPQLLSYRARQNAVPLRLSFALAALIAFYRGERDGLRYPLQDDAHWLAFYAAGWEAVRAGEQTLEQLVSAVLAQSAHWGEDLNGVPGLTQQVSRALQAIEQQGMRAALGALLASSY</sequence>
<name>A0A0H3DMY5_EDWTF</name>
<dbReference type="GO" id="GO:0019698">
    <property type="term" value="P:D-galacturonate catabolic process"/>
    <property type="evidence" value="ECO:0007669"/>
    <property type="project" value="TreeGrafter"/>
</dbReference>
<dbReference type="EC" id="1.1.1.58" evidence="5"/>
<dbReference type="InterPro" id="IPR036291">
    <property type="entry name" value="NAD(P)-bd_dom_sf"/>
</dbReference>
<feature type="domain" description="Mannitol dehydrogenase C-terminal" evidence="4">
    <location>
        <begin position="278"/>
        <end position="475"/>
    </location>
</feature>
<dbReference type="GO" id="GO:0005829">
    <property type="term" value="C:cytosol"/>
    <property type="evidence" value="ECO:0007669"/>
    <property type="project" value="TreeGrafter"/>
</dbReference>
<evidence type="ECO:0000256" key="2">
    <source>
        <dbReference type="ARBA" id="ARBA00023027"/>
    </source>
</evidence>
<dbReference type="Pfam" id="PF08125">
    <property type="entry name" value="Mannitol_dh_C"/>
    <property type="match status" value="1"/>
</dbReference>
<dbReference type="Proteomes" id="UP000002230">
    <property type="component" value="Chromosome"/>
</dbReference>
<evidence type="ECO:0000256" key="1">
    <source>
        <dbReference type="ARBA" id="ARBA00023002"/>
    </source>
</evidence>
<evidence type="ECO:0000313" key="6">
    <source>
        <dbReference type="Proteomes" id="UP000002230"/>
    </source>
</evidence>
<keyword evidence="2" id="KW-0520">NAD</keyword>
<dbReference type="NCBIfam" id="NF002969">
    <property type="entry name" value="PRK03643.1"/>
    <property type="match status" value="1"/>
</dbReference>
<dbReference type="Gene3D" id="1.10.1040.10">
    <property type="entry name" value="N-(1-d-carboxylethyl)-l-norvaline Dehydrogenase, domain 2"/>
    <property type="match status" value="1"/>
</dbReference>
<feature type="domain" description="Mannitol dehydrogenase N-terminal" evidence="3">
    <location>
        <begin position="17"/>
        <end position="262"/>
    </location>
</feature>
<reference evidence="5 6" key="2">
    <citation type="journal article" date="2011" name="BMC Immunol.">
        <title>Comparison of static immersion and intravenous injection systems for exposure of zebrafish embryos to the natural pathogen Edwardsiella tarda.</title>
        <authorList>
            <person name="van Soest J.J."/>
            <person name="Stockhammer O.W."/>
            <person name="Ordas A."/>
            <person name="Bloemberg G.V."/>
            <person name="Spaink H.P."/>
            <person name="Meijer A.H."/>
        </authorList>
    </citation>
    <scope>NUCLEOTIDE SEQUENCE [LARGE SCALE GENOMIC DNA]</scope>
    <source>
        <strain evidence="5 6">FL6-60</strain>
    </source>
</reference>
<dbReference type="GO" id="GO:0009026">
    <property type="term" value="F:tagaturonate reductase activity"/>
    <property type="evidence" value="ECO:0007669"/>
    <property type="project" value="UniProtKB-EC"/>
</dbReference>
<dbReference type="Gene3D" id="3.40.50.720">
    <property type="entry name" value="NAD(P)-binding Rossmann-like Domain"/>
    <property type="match status" value="1"/>
</dbReference>
<dbReference type="InterPro" id="IPR013131">
    <property type="entry name" value="Mannitol_DH_N"/>
</dbReference>
<dbReference type="PANTHER" id="PTHR30524">
    <property type="entry name" value="MANNITOL-1-PHOSPHATE 5-DEHYDROGENASE"/>
    <property type="match status" value="1"/>
</dbReference>
<dbReference type="InterPro" id="IPR013118">
    <property type="entry name" value="Mannitol_DH_C"/>
</dbReference>
<dbReference type="KEGG" id="etd:ETAF_0390"/>
<dbReference type="PANTHER" id="PTHR30524:SF0">
    <property type="entry name" value="ALTRONATE OXIDOREDUCTASE-RELATED"/>
    <property type="match status" value="1"/>
</dbReference>
<dbReference type="AlphaFoldDB" id="A0A0H3DMY5"/>
<evidence type="ECO:0000259" key="4">
    <source>
        <dbReference type="Pfam" id="PF08125"/>
    </source>
</evidence>
<dbReference type="SUPFAM" id="SSF48179">
    <property type="entry name" value="6-phosphogluconate dehydrogenase C-terminal domain-like"/>
    <property type="match status" value="1"/>
</dbReference>
<dbReference type="HOGENOM" id="CLU_027324_1_0_6"/>
<evidence type="ECO:0000259" key="3">
    <source>
        <dbReference type="Pfam" id="PF01232"/>
    </source>
</evidence>
<keyword evidence="6" id="KW-1185">Reference proteome</keyword>
<dbReference type="GO" id="GO:0019592">
    <property type="term" value="P:mannitol catabolic process"/>
    <property type="evidence" value="ECO:0007669"/>
    <property type="project" value="TreeGrafter"/>
</dbReference>
<dbReference type="PATRIC" id="fig|718251.5.peg.400"/>
<keyword evidence="1 5" id="KW-0560">Oxidoreductase</keyword>
<proteinExistence type="predicted"/>
<protein>
    <submittedName>
        <fullName evidence="5">Altronate oxidoreductase</fullName>
        <ecNumber evidence="5">1.1.1.58</ecNumber>
    </submittedName>
</protein>
<dbReference type="GO" id="GO:0008926">
    <property type="term" value="F:mannitol-1-phosphate 5-dehydrogenase activity"/>
    <property type="evidence" value="ECO:0007669"/>
    <property type="project" value="TreeGrafter"/>
</dbReference>
<dbReference type="SUPFAM" id="SSF51735">
    <property type="entry name" value="NAD(P)-binding Rossmann-fold domains"/>
    <property type="match status" value="1"/>
</dbReference>
<dbReference type="InterPro" id="IPR013328">
    <property type="entry name" value="6PGD_dom2"/>
</dbReference>
<gene>
    <name evidence="5" type="ordered locus">ETAF_0390</name>
</gene>
<dbReference type="Pfam" id="PF01232">
    <property type="entry name" value="Mannitol_dh"/>
    <property type="match status" value="1"/>
</dbReference>
<dbReference type="InterPro" id="IPR008927">
    <property type="entry name" value="6-PGluconate_DH-like_C_sf"/>
</dbReference>
<evidence type="ECO:0000313" key="5">
    <source>
        <dbReference type="EMBL" id="ADM40514.1"/>
    </source>
</evidence>